<dbReference type="OrthoDB" id="10282774at2759"/>
<gene>
    <name evidence="2" type="ORF">PGT21_037007</name>
</gene>
<dbReference type="AlphaFoldDB" id="A0A5B0QQW7"/>
<organism evidence="2 3">
    <name type="scientific">Puccinia graminis f. sp. tritici</name>
    <dbReference type="NCBI Taxonomy" id="56615"/>
    <lineage>
        <taxon>Eukaryota</taxon>
        <taxon>Fungi</taxon>
        <taxon>Dikarya</taxon>
        <taxon>Basidiomycota</taxon>
        <taxon>Pucciniomycotina</taxon>
        <taxon>Pucciniomycetes</taxon>
        <taxon>Pucciniales</taxon>
        <taxon>Pucciniaceae</taxon>
        <taxon>Puccinia</taxon>
    </lineage>
</organism>
<accession>A0A5B0QQW7</accession>
<name>A0A5B0QQW7_PUCGR</name>
<evidence type="ECO:0000313" key="2">
    <source>
        <dbReference type="EMBL" id="KAA1115539.1"/>
    </source>
</evidence>
<comment type="caution">
    <text evidence="2">The sequence shown here is derived from an EMBL/GenBank/DDBJ whole genome shotgun (WGS) entry which is preliminary data.</text>
</comment>
<protein>
    <submittedName>
        <fullName evidence="2">Uncharacterized protein</fullName>
    </submittedName>
</protein>
<dbReference type="EMBL" id="VSWC01000014">
    <property type="protein sequence ID" value="KAA1115539.1"/>
    <property type="molecule type" value="Genomic_DNA"/>
</dbReference>
<reference evidence="2 3" key="1">
    <citation type="submission" date="2019-05" db="EMBL/GenBank/DDBJ databases">
        <title>Emergence of the Ug99 lineage of the wheat stem rust pathogen through somatic hybridization.</title>
        <authorList>
            <person name="Li F."/>
            <person name="Upadhyaya N.M."/>
            <person name="Sperschneider J."/>
            <person name="Matny O."/>
            <person name="Nguyen-Phuc H."/>
            <person name="Mago R."/>
            <person name="Raley C."/>
            <person name="Miller M.E."/>
            <person name="Silverstein K.A.T."/>
            <person name="Henningsen E."/>
            <person name="Hirsch C.D."/>
            <person name="Visser B."/>
            <person name="Pretorius Z.A."/>
            <person name="Steffenson B.J."/>
            <person name="Schwessinger B."/>
            <person name="Dodds P.N."/>
            <person name="Figueroa M."/>
        </authorList>
    </citation>
    <scope>NUCLEOTIDE SEQUENCE [LARGE SCALE GENOMIC DNA]</scope>
    <source>
        <strain evidence="2">21-0</strain>
    </source>
</reference>
<feature type="compositionally biased region" description="Polar residues" evidence="1">
    <location>
        <begin position="73"/>
        <end position="91"/>
    </location>
</feature>
<dbReference type="Proteomes" id="UP000324748">
    <property type="component" value="Unassembled WGS sequence"/>
</dbReference>
<evidence type="ECO:0000313" key="3">
    <source>
        <dbReference type="Proteomes" id="UP000324748"/>
    </source>
</evidence>
<feature type="region of interest" description="Disordered" evidence="1">
    <location>
        <begin position="71"/>
        <end position="93"/>
    </location>
</feature>
<sequence>MLGSFRYSIKQGLEPVLPEETATFLATAWQIGRPVIQKHLGSPFCWQTFGPTGKPPNRRTRLLILLSPEAKRNQASKPTSYTNEITQNGQASDVALSEVSSQCSSDEKSDSTTLFLRNCDEGQLRISDEEPERIKDKVSFKRDKPVMRDSLG</sequence>
<evidence type="ECO:0000256" key="1">
    <source>
        <dbReference type="SAM" id="MobiDB-lite"/>
    </source>
</evidence>
<keyword evidence="3" id="KW-1185">Reference proteome</keyword>
<proteinExistence type="predicted"/>